<keyword evidence="8 10" id="KW-1133">Transmembrane helix</keyword>
<comment type="pathway">
    <text evidence="2">Protein modification; protein glycosylation.</text>
</comment>
<evidence type="ECO:0000256" key="8">
    <source>
        <dbReference type="ARBA" id="ARBA00022989"/>
    </source>
</evidence>
<dbReference type="GO" id="GO:0006487">
    <property type="term" value="P:protein N-linked glycosylation"/>
    <property type="evidence" value="ECO:0007669"/>
    <property type="project" value="TreeGrafter"/>
</dbReference>
<comment type="subcellular location">
    <subcellularLocation>
        <location evidence="1 10">Endoplasmic reticulum membrane</location>
        <topology evidence="1 10">Multi-pass membrane protein</topology>
    </subcellularLocation>
</comment>
<organism evidence="12 13">
    <name type="scientific">Blastomyces percursus</name>
    <dbReference type="NCBI Taxonomy" id="1658174"/>
    <lineage>
        <taxon>Eukaryota</taxon>
        <taxon>Fungi</taxon>
        <taxon>Dikarya</taxon>
        <taxon>Ascomycota</taxon>
        <taxon>Pezizomycotina</taxon>
        <taxon>Eurotiomycetes</taxon>
        <taxon>Eurotiomycetidae</taxon>
        <taxon>Onygenales</taxon>
        <taxon>Ajellomycetaceae</taxon>
        <taxon>Blastomyces</taxon>
    </lineage>
</organism>
<feature type="region of interest" description="Disordered" evidence="11">
    <location>
        <begin position="1"/>
        <end position="21"/>
    </location>
</feature>
<feature type="transmembrane region" description="Helical" evidence="10">
    <location>
        <begin position="194"/>
        <end position="218"/>
    </location>
</feature>
<protein>
    <recommendedName>
        <fullName evidence="10">Mannosyltransferase</fullName>
        <ecNumber evidence="10">2.4.1.-</ecNumber>
    </recommendedName>
</protein>
<dbReference type="GO" id="GO:0005789">
    <property type="term" value="C:endoplasmic reticulum membrane"/>
    <property type="evidence" value="ECO:0007669"/>
    <property type="project" value="UniProtKB-SubCell"/>
</dbReference>
<feature type="transmembrane region" description="Helical" evidence="10">
    <location>
        <begin position="329"/>
        <end position="347"/>
    </location>
</feature>
<comment type="caution">
    <text evidence="12">The sequence shown here is derived from an EMBL/GenBank/DDBJ whole genome shotgun (WGS) entry which is preliminary data.</text>
</comment>
<evidence type="ECO:0000256" key="10">
    <source>
        <dbReference type="RuleBase" id="RU363075"/>
    </source>
</evidence>
<keyword evidence="4 10" id="KW-0328">Glycosyltransferase</keyword>
<dbReference type="Pfam" id="PF11927">
    <property type="entry name" value="HODM_asu-like"/>
    <property type="match status" value="1"/>
</dbReference>
<keyword evidence="5" id="KW-0808">Transferase</keyword>
<dbReference type="InterPro" id="IPR005599">
    <property type="entry name" value="GPI_mannosylTrfase"/>
</dbReference>
<sequence length="953" mass="108451">MPPNQNQAGSHGSVKEASKSNPKPVPNQFFIPLNVVFYACLLSNTLAASLAPIQDCDEVFNYWEPTHYLVHGYGLQTWEYSPEYSIRSWLYVSLHAGVGKMSTFIARSKSAQFYVIRMALAFICTACETRIYSAISRTLNPRIGVIFIMIMVFSPGMFHASTAMLPSSFTMYTSMLGMCAFMDSPGGLKTGRGIMWFGIGAILGWPFAGALVVPFLLEEIAVGYVSKFLRRTLIRFAEGTMRCLIILALEVAIDSLFYRKFVVVPWNIVSYNVFGGSGKGPSIFGTEPWTFYFRNLLLNFNIWFIFALSAAPLLVFQTIFRPRNTTKQTLLRSISFILPFYMWLSIFSTQPHKEERFMYPAYPFLALNAAIAFHIILAYMGSSNHKKLVGRISPGVKLVIALIPVLVATNISLLRIFGIVTAYNAPLHIFQPLENPERAVRGDYVCLGKEWYRFPSSFFLPDGKRAKFIKSEFDGLLPGEFATRSEGLRLRPGTWIVPSGMNDQNQEDVGKYTDISQCNFLADSYFPGDDGSTLEPHYLLDRSTWEELSCKPFLDTKRTRFLGRIIWIPNLPFIPEKIQRKWGRYCLLGRRKADITRKSTDWLMLVPDRYPLNAPLPVLFLLCISSWAIVSLCQRSTVRPSSRPVSPNLEKQALKVKTADRKPGEWQPSDFKRPDAAPYPNWDVHTTKPIPYRPFRYGPNYFVTMGLRSMKWDEWIELDNQYLRFHADKARRILERGDRCCMTAPEAADGVIESLDELYTLITCSRLIQDDIALMYEKADGQYSLLAGSILLAGFWRLSDKPGQALSAIRTSGSVPQFQTKLERGMTNFFRPLQPSVLRNNYFLQVGEDLAWSRSIGPEDDAHSLRRLPRSGAVVFTIRTYFVPVMEITKEPGVPGKLASAVRSWGDNVARYKRRERYGDVLLEYLDGMHQKQVGRGEVGTMDEEEERVKYPF</sequence>
<dbReference type="EC" id="2.4.1.-" evidence="10"/>
<reference evidence="12 13" key="1">
    <citation type="submission" date="2015-08" db="EMBL/GenBank/DDBJ databases">
        <title>Emmonsia species relationships and genome sequence.</title>
        <authorList>
            <person name="Cuomo C.A."/>
            <person name="Schwartz I.S."/>
            <person name="Kenyon C."/>
            <person name="De Hoog G.S."/>
            <person name="Govender N.P."/>
            <person name="Botha A."/>
            <person name="Moreno L."/>
            <person name="De Vries M."/>
            <person name="Munoz J.F."/>
            <person name="Stielow J.B."/>
        </authorList>
    </citation>
    <scope>NUCLEOTIDE SEQUENCE [LARGE SCALE GENOMIC DNA]</scope>
    <source>
        <strain evidence="12 13">EI222</strain>
    </source>
</reference>
<dbReference type="OrthoDB" id="497541at2759"/>
<evidence type="ECO:0000256" key="3">
    <source>
        <dbReference type="ARBA" id="ARBA00007063"/>
    </source>
</evidence>
<keyword evidence="9 10" id="KW-0472">Membrane</keyword>
<evidence type="ECO:0000313" key="13">
    <source>
        <dbReference type="Proteomes" id="UP000242791"/>
    </source>
</evidence>
<dbReference type="UniPathway" id="UPA00378"/>
<dbReference type="InterPro" id="IPR021848">
    <property type="entry name" value="HODM_asu-like"/>
</dbReference>
<feature type="transmembrane region" description="Helical" evidence="10">
    <location>
        <begin position="143"/>
        <end position="165"/>
    </location>
</feature>
<name>A0A1J9REF5_9EURO</name>
<dbReference type="STRING" id="1658174.A0A1J9REF5"/>
<feature type="transmembrane region" description="Helical" evidence="10">
    <location>
        <begin position="399"/>
        <end position="423"/>
    </location>
</feature>
<feature type="transmembrane region" description="Helical" evidence="10">
    <location>
        <begin position="296"/>
        <end position="317"/>
    </location>
</feature>
<evidence type="ECO:0000256" key="6">
    <source>
        <dbReference type="ARBA" id="ARBA00022692"/>
    </source>
</evidence>
<feature type="compositionally biased region" description="Polar residues" evidence="11">
    <location>
        <begin position="1"/>
        <end position="10"/>
    </location>
</feature>
<evidence type="ECO:0000256" key="9">
    <source>
        <dbReference type="ARBA" id="ARBA00023136"/>
    </source>
</evidence>
<feature type="transmembrane region" description="Helical" evidence="10">
    <location>
        <begin position="239"/>
        <end position="258"/>
    </location>
</feature>
<feature type="transmembrane region" description="Helical" evidence="10">
    <location>
        <begin position="29"/>
        <end position="53"/>
    </location>
</feature>
<gene>
    <name evidence="12" type="ORF">ACJ73_01637</name>
</gene>
<evidence type="ECO:0000256" key="5">
    <source>
        <dbReference type="ARBA" id="ARBA00022679"/>
    </source>
</evidence>
<dbReference type="PANTHER" id="PTHR22760">
    <property type="entry name" value="GLYCOSYLTRANSFERASE"/>
    <property type="match status" value="1"/>
</dbReference>
<comment type="similarity">
    <text evidence="3 10">Belongs to the glycosyltransferase 22 family.</text>
</comment>
<dbReference type="Pfam" id="PF03901">
    <property type="entry name" value="Glyco_transf_22"/>
    <property type="match status" value="1"/>
</dbReference>
<evidence type="ECO:0000256" key="2">
    <source>
        <dbReference type="ARBA" id="ARBA00004922"/>
    </source>
</evidence>
<evidence type="ECO:0000256" key="4">
    <source>
        <dbReference type="ARBA" id="ARBA00022676"/>
    </source>
</evidence>
<evidence type="ECO:0000256" key="11">
    <source>
        <dbReference type="SAM" id="MobiDB-lite"/>
    </source>
</evidence>
<evidence type="ECO:0000256" key="7">
    <source>
        <dbReference type="ARBA" id="ARBA00022824"/>
    </source>
</evidence>
<keyword evidence="13" id="KW-1185">Reference proteome</keyword>
<proteinExistence type="inferred from homology"/>
<accession>A0A1J9REF5</accession>
<keyword evidence="6 10" id="KW-0812">Transmembrane</keyword>
<dbReference type="VEuPathDB" id="FungiDB:ACJ73_01637"/>
<evidence type="ECO:0000256" key="1">
    <source>
        <dbReference type="ARBA" id="ARBA00004477"/>
    </source>
</evidence>
<dbReference type="EMBL" id="LGTZ01000153">
    <property type="protein sequence ID" value="OJD26967.1"/>
    <property type="molecule type" value="Genomic_DNA"/>
</dbReference>
<dbReference type="PANTHER" id="PTHR22760:SF2">
    <property type="entry name" value="ALPHA-1,2-MANNOSYLTRANSFERASE ALG9"/>
    <property type="match status" value="1"/>
</dbReference>
<evidence type="ECO:0000313" key="12">
    <source>
        <dbReference type="EMBL" id="OJD26967.1"/>
    </source>
</evidence>
<feature type="transmembrane region" description="Helical" evidence="10">
    <location>
        <begin position="359"/>
        <end position="379"/>
    </location>
</feature>
<dbReference type="Proteomes" id="UP000242791">
    <property type="component" value="Unassembled WGS sequence"/>
</dbReference>
<dbReference type="GO" id="GO:0000026">
    <property type="term" value="F:alpha-1,2-mannosyltransferase activity"/>
    <property type="evidence" value="ECO:0007669"/>
    <property type="project" value="TreeGrafter"/>
</dbReference>
<dbReference type="AlphaFoldDB" id="A0A1J9REF5"/>
<keyword evidence="7 10" id="KW-0256">Endoplasmic reticulum</keyword>